<dbReference type="InterPro" id="IPR004358">
    <property type="entry name" value="Sig_transdc_His_kin-like_C"/>
</dbReference>
<evidence type="ECO:0000313" key="12">
    <source>
        <dbReference type="Proteomes" id="UP000245133"/>
    </source>
</evidence>
<feature type="coiled-coil region" evidence="7">
    <location>
        <begin position="587"/>
        <end position="614"/>
    </location>
</feature>
<dbReference type="InterPro" id="IPR050736">
    <property type="entry name" value="Sensor_HK_Regulatory"/>
</dbReference>
<dbReference type="SMART" id="SM00387">
    <property type="entry name" value="HATPase_c"/>
    <property type="match status" value="1"/>
</dbReference>
<dbReference type="OrthoDB" id="340764at2"/>
<dbReference type="Pfam" id="PF13426">
    <property type="entry name" value="PAS_9"/>
    <property type="match status" value="1"/>
</dbReference>
<dbReference type="Pfam" id="PF02518">
    <property type="entry name" value="HATPase_c"/>
    <property type="match status" value="1"/>
</dbReference>
<dbReference type="SUPFAM" id="SSF55874">
    <property type="entry name" value="ATPase domain of HSP90 chaperone/DNA topoisomerase II/histidine kinase"/>
    <property type="match status" value="1"/>
</dbReference>
<dbReference type="EMBL" id="BFBB01000002">
    <property type="protein sequence ID" value="GBF48984.1"/>
    <property type="molecule type" value="Genomic_DNA"/>
</dbReference>
<dbReference type="Proteomes" id="UP000245133">
    <property type="component" value="Unassembled WGS sequence"/>
</dbReference>
<dbReference type="Pfam" id="PF00512">
    <property type="entry name" value="HisKA"/>
    <property type="match status" value="1"/>
</dbReference>
<comment type="caution">
    <text evidence="11">The sequence shown here is derived from an EMBL/GenBank/DDBJ whole genome shotgun (WGS) entry which is preliminary data.</text>
</comment>
<dbReference type="RefSeq" id="WP_108973361.1">
    <property type="nucleotide sequence ID" value="NZ_BFBB01000002.1"/>
</dbReference>
<evidence type="ECO:0000256" key="6">
    <source>
        <dbReference type="ARBA" id="ARBA00023012"/>
    </source>
</evidence>
<comment type="catalytic activity">
    <reaction evidence="1">
        <text>ATP + protein L-histidine = ADP + protein N-phospho-L-histidine.</text>
        <dbReference type="EC" id="2.7.13.3"/>
    </reaction>
</comment>
<keyword evidence="7" id="KW-0175">Coiled coil</keyword>
<name>A0A2P2DWH3_9LEPT</name>
<sequence>MKHQDDSFFDASKKDHLLIAYETLSEINQAVFLFSLDGEKPEIIFQNRLSFEPAYSKAFQSLLDLMLQHGSHPNGNLEVYHEDKRKLLRYQILPIKSLAHPNGKCYAFNFEDVSHIDEFFRIEKQSNQFLQFKNQIFALSIQESNTYKVIKETLFKLKELVNANEVEFWSQESSSSLIENFPNALHDPWICLESTKALPFLDAKFVRTLAEEQQGEVIQVLPSKSKETKDLILIVPDKNKTRGLLYIESLHSDWLGKHIDWMKVIYILETFFFRKKAQEEAFLYRSMFHQNSDASLVIGALPNKNNEWIIEIANESFFQLTGYSEEEVISRSLSLLFGERSKRKSIDQLYSKLSMKMNFELELICYRKNGSSFDTKLTTSMIKDSEGQVKYILINLIDLSSQKILEENLSKRMLFELGVSSTTQALIQPTPSHSTLHEALKDFIYFTSMDSFCLLRYLPERQNIYYEIMMEVSRTDAHLSIQKANLSHEWLELGFQNWHENLQKGNYVSVSKPEADPNQKWFFARGVQYILLIPLEIQGKYYGCIVWEKKKIFPLDEDEIQLYRTVANWIGTYLERIRLSNELKLHRDHLELLVDRKTADLNQAKEKAESANRVKSEFLAHMSHELRTPLNSIIGFSQLIKLPEENLPGKQYLNIIHQSGNRLLKMINELLEYSKLEAGKVEVLMSEVCIYDLIMNCKENLTPQLKEKNINVLLHTNQLESFKLFTDKTKLFQIILNILSNAVKFSPPNANIIVTLNKESSYLSLSIQDFGEGISEKNKSRIFESFTRLSASPNTEGSGLGLAISKKLADLIRANICFESSEHLGSTFQVLLPLNDNLANLNK</sequence>
<organism evidence="11 12">
    <name type="scientific">Leptospira ryugenii</name>
    <dbReference type="NCBI Taxonomy" id="1917863"/>
    <lineage>
        <taxon>Bacteria</taxon>
        <taxon>Pseudomonadati</taxon>
        <taxon>Spirochaetota</taxon>
        <taxon>Spirochaetia</taxon>
        <taxon>Leptospirales</taxon>
        <taxon>Leptospiraceae</taxon>
        <taxon>Leptospira</taxon>
    </lineage>
</organism>
<dbReference type="InterPro" id="IPR003594">
    <property type="entry name" value="HATPase_dom"/>
</dbReference>
<dbReference type="CDD" id="cd00130">
    <property type="entry name" value="PAS"/>
    <property type="match status" value="1"/>
</dbReference>
<dbReference type="InterPro" id="IPR005467">
    <property type="entry name" value="His_kinase_dom"/>
</dbReference>
<evidence type="ECO:0000256" key="3">
    <source>
        <dbReference type="ARBA" id="ARBA00022553"/>
    </source>
</evidence>
<dbReference type="InterPro" id="IPR036890">
    <property type="entry name" value="HATPase_C_sf"/>
</dbReference>
<feature type="domain" description="PAC" evidence="10">
    <location>
        <begin position="357"/>
        <end position="411"/>
    </location>
</feature>
<evidence type="ECO:0000256" key="4">
    <source>
        <dbReference type="ARBA" id="ARBA00022679"/>
    </source>
</evidence>
<keyword evidence="5" id="KW-0418">Kinase</keyword>
<reference evidence="11 12" key="1">
    <citation type="submission" date="2018-02" db="EMBL/GenBank/DDBJ databases">
        <title>Novel Leptospira species isolated from soil and water in Japan.</title>
        <authorList>
            <person name="Nakao R."/>
            <person name="Masuzawa T."/>
        </authorList>
    </citation>
    <scope>NUCLEOTIDE SEQUENCE [LARGE SCALE GENOMIC DNA]</scope>
    <source>
        <strain evidence="11 12">YH101</strain>
    </source>
</reference>
<accession>A0A2P2DWH3</accession>
<dbReference type="SUPFAM" id="SSF55781">
    <property type="entry name" value="GAF domain-like"/>
    <property type="match status" value="1"/>
</dbReference>
<dbReference type="PROSITE" id="PS50109">
    <property type="entry name" value="HIS_KIN"/>
    <property type="match status" value="1"/>
</dbReference>
<keyword evidence="6" id="KW-0902">Two-component regulatory system</keyword>
<dbReference type="NCBIfam" id="TIGR00229">
    <property type="entry name" value="sensory_box"/>
    <property type="match status" value="1"/>
</dbReference>
<dbReference type="Gene3D" id="3.30.450.40">
    <property type="match status" value="1"/>
</dbReference>
<dbReference type="Gene3D" id="3.30.565.10">
    <property type="entry name" value="Histidine kinase-like ATPase, C-terminal domain"/>
    <property type="match status" value="1"/>
</dbReference>
<dbReference type="PROSITE" id="PS50113">
    <property type="entry name" value="PAC"/>
    <property type="match status" value="1"/>
</dbReference>
<dbReference type="InterPro" id="IPR035965">
    <property type="entry name" value="PAS-like_dom_sf"/>
</dbReference>
<keyword evidence="4" id="KW-0808">Transferase</keyword>
<evidence type="ECO:0000256" key="7">
    <source>
        <dbReference type="SAM" id="Coils"/>
    </source>
</evidence>
<dbReference type="GO" id="GO:0000155">
    <property type="term" value="F:phosphorelay sensor kinase activity"/>
    <property type="evidence" value="ECO:0007669"/>
    <property type="project" value="InterPro"/>
</dbReference>
<gene>
    <name evidence="11" type="ORF">LPTSP4_04910</name>
</gene>
<dbReference type="SUPFAM" id="SSF55785">
    <property type="entry name" value="PYP-like sensor domain (PAS domain)"/>
    <property type="match status" value="1"/>
</dbReference>
<dbReference type="InterPro" id="IPR003661">
    <property type="entry name" value="HisK_dim/P_dom"/>
</dbReference>
<dbReference type="InterPro" id="IPR036097">
    <property type="entry name" value="HisK_dim/P_sf"/>
</dbReference>
<keyword evidence="3" id="KW-0597">Phosphoprotein</keyword>
<dbReference type="InterPro" id="IPR029016">
    <property type="entry name" value="GAF-like_dom_sf"/>
</dbReference>
<keyword evidence="12" id="KW-1185">Reference proteome</keyword>
<dbReference type="CDD" id="cd00075">
    <property type="entry name" value="HATPase"/>
    <property type="match status" value="1"/>
</dbReference>
<evidence type="ECO:0000313" key="11">
    <source>
        <dbReference type="EMBL" id="GBF48984.1"/>
    </source>
</evidence>
<evidence type="ECO:0000259" key="10">
    <source>
        <dbReference type="PROSITE" id="PS50113"/>
    </source>
</evidence>
<feature type="domain" description="Histidine kinase" evidence="8">
    <location>
        <begin position="621"/>
        <end position="836"/>
    </location>
</feature>
<proteinExistence type="predicted"/>
<dbReference type="InterPro" id="IPR000014">
    <property type="entry name" value="PAS"/>
</dbReference>
<evidence type="ECO:0000259" key="9">
    <source>
        <dbReference type="PROSITE" id="PS50112"/>
    </source>
</evidence>
<evidence type="ECO:0000256" key="2">
    <source>
        <dbReference type="ARBA" id="ARBA00012438"/>
    </source>
</evidence>
<dbReference type="PANTHER" id="PTHR43711">
    <property type="entry name" value="TWO-COMPONENT HISTIDINE KINASE"/>
    <property type="match status" value="1"/>
</dbReference>
<feature type="domain" description="PAS" evidence="9">
    <location>
        <begin position="314"/>
        <end position="333"/>
    </location>
</feature>
<evidence type="ECO:0000259" key="8">
    <source>
        <dbReference type="PROSITE" id="PS50109"/>
    </source>
</evidence>
<dbReference type="Gene3D" id="3.30.450.20">
    <property type="entry name" value="PAS domain"/>
    <property type="match status" value="1"/>
</dbReference>
<dbReference type="SUPFAM" id="SSF47384">
    <property type="entry name" value="Homodimeric domain of signal transducing histidine kinase"/>
    <property type="match status" value="1"/>
</dbReference>
<dbReference type="PROSITE" id="PS50112">
    <property type="entry name" value="PAS"/>
    <property type="match status" value="1"/>
</dbReference>
<dbReference type="PRINTS" id="PR00344">
    <property type="entry name" value="BCTRLSENSOR"/>
</dbReference>
<evidence type="ECO:0000256" key="1">
    <source>
        <dbReference type="ARBA" id="ARBA00000085"/>
    </source>
</evidence>
<evidence type="ECO:0000256" key="5">
    <source>
        <dbReference type="ARBA" id="ARBA00022777"/>
    </source>
</evidence>
<dbReference type="SMART" id="SM00388">
    <property type="entry name" value="HisKA"/>
    <property type="match status" value="1"/>
</dbReference>
<dbReference type="EC" id="2.7.13.3" evidence="2"/>
<dbReference type="PANTHER" id="PTHR43711:SF31">
    <property type="entry name" value="HISTIDINE KINASE"/>
    <property type="match status" value="1"/>
</dbReference>
<protein>
    <recommendedName>
        <fullName evidence="2">histidine kinase</fullName>
        <ecNumber evidence="2">2.7.13.3</ecNumber>
    </recommendedName>
</protein>
<dbReference type="Gene3D" id="1.10.287.130">
    <property type="match status" value="1"/>
</dbReference>
<dbReference type="InterPro" id="IPR000700">
    <property type="entry name" value="PAS-assoc_C"/>
</dbReference>
<dbReference type="AlphaFoldDB" id="A0A2P2DWH3"/>
<dbReference type="CDD" id="cd00082">
    <property type="entry name" value="HisKA"/>
    <property type="match status" value="1"/>
</dbReference>